<comment type="cofactor">
    <cofactor evidence="7 8">
        <name>Zn(2+)</name>
        <dbReference type="ChEBI" id="CHEBI:29105"/>
    </cofactor>
    <text evidence="7 8">Binds 1 zinc ion per subunit.</text>
</comment>
<feature type="transmembrane region" description="Helical" evidence="9">
    <location>
        <begin position="175"/>
        <end position="198"/>
    </location>
</feature>
<evidence type="ECO:0000256" key="3">
    <source>
        <dbReference type="ARBA" id="ARBA00022801"/>
    </source>
</evidence>
<dbReference type="GO" id="GO:0046872">
    <property type="term" value="F:metal ion binding"/>
    <property type="evidence" value="ECO:0007669"/>
    <property type="project" value="UniProtKB-KW"/>
</dbReference>
<keyword evidence="9" id="KW-0472">Membrane</keyword>
<dbReference type="Proteomes" id="UP001339962">
    <property type="component" value="Unassembled WGS sequence"/>
</dbReference>
<evidence type="ECO:0000256" key="6">
    <source>
        <dbReference type="PIRSR" id="PIRSR627057-1"/>
    </source>
</evidence>
<feature type="transmembrane region" description="Helical" evidence="9">
    <location>
        <begin position="148"/>
        <end position="168"/>
    </location>
</feature>
<feature type="binding site" evidence="7">
    <location>
        <position position="281"/>
    </location>
    <ligand>
        <name>Zn(2+)</name>
        <dbReference type="ChEBI" id="CHEBI:29105"/>
        <note>catalytic</note>
    </ligand>
</feature>
<feature type="transmembrane region" description="Helical" evidence="9">
    <location>
        <begin position="5"/>
        <end position="25"/>
    </location>
</feature>
<evidence type="ECO:0000256" key="1">
    <source>
        <dbReference type="ARBA" id="ARBA00022670"/>
    </source>
</evidence>
<evidence type="ECO:0000256" key="2">
    <source>
        <dbReference type="ARBA" id="ARBA00022723"/>
    </source>
</evidence>
<feature type="transmembrane region" description="Helical" evidence="9">
    <location>
        <begin position="325"/>
        <end position="345"/>
    </location>
</feature>
<feature type="domain" description="Peptidase M48" evidence="10">
    <location>
        <begin position="207"/>
        <end position="414"/>
    </location>
</feature>
<feature type="binding site" evidence="7">
    <location>
        <position position="277"/>
    </location>
    <ligand>
        <name>Zn(2+)</name>
        <dbReference type="ChEBI" id="CHEBI:29105"/>
        <note>catalytic</note>
    </ligand>
</feature>
<keyword evidence="1 8" id="KW-0645">Protease</keyword>
<dbReference type="RefSeq" id="WP_080860513.1">
    <property type="nucleotide sequence ID" value="NZ_JARTLI010000012.1"/>
</dbReference>
<dbReference type="FunFam" id="3.30.2010.10:FF:000010">
    <property type="entry name" value="M48 family peptidase"/>
    <property type="match status" value="1"/>
</dbReference>
<accession>A0ABD5IU09</accession>
<dbReference type="Pfam" id="PF01435">
    <property type="entry name" value="Peptidase_M48"/>
    <property type="match status" value="1"/>
</dbReference>
<organism evidence="12 13">
    <name type="scientific">Anoxybacteroides rupiense</name>
    <dbReference type="NCBI Taxonomy" id="311460"/>
    <lineage>
        <taxon>Bacteria</taxon>
        <taxon>Bacillati</taxon>
        <taxon>Bacillota</taxon>
        <taxon>Bacilli</taxon>
        <taxon>Bacillales</taxon>
        <taxon>Anoxybacillaceae</taxon>
        <taxon>Anoxybacteroides</taxon>
    </lineage>
</organism>
<feature type="binding site" evidence="7">
    <location>
        <position position="357"/>
    </location>
    <ligand>
        <name>Zn(2+)</name>
        <dbReference type="ChEBI" id="CHEBI:29105"/>
        <note>catalytic</note>
    </ligand>
</feature>
<evidence type="ECO:0000256" key="7">
    <source>
        <dbReference type="PIRSR" id="PIRSR627057-2"/>
    </source>
</evidence>
<evidence type="ECO:0000259" key="11">
    <source>
        <dbReference type="Pfam" id="PF16491"/>
    </source>
</evidence>
<keyword evidence="5 8" id="KW-0482">Metalloprotease</keyword>
<name>A0ABD5IU09_9BACL</name>
<dbReference type="EMBL" id="JARTLI010000012">
    <property type="protein sequence ID" value="MED5051800.1"/>
    <property type="molecule type" value="Genomic_DNA"/>
</dbReference>
<feature type="active site" evidence="6">
    <location>
        <position position="278"/>
    </location>
</feature>
<feature type="transmembrane region" description="Helical" evidence="9">
    <location>
        <begin position="287"/>
        <end position="305"/>
    </location>
</feature>
<dbReference type="InterPro" id="IPR027057">
    <property type="entry name" value="CAXX_Prtase_1"/>
</dbReference>
<dbReference type="CDD" id="cd07343">
    <property type="entry name" value="M48A_Zmpste24p_like"/>
    <property type="match status" value="1"/>
</dbReference>
<keyword evidence="2 7" id="KW-0479">Metal-binding</keyword>
<dbReference type="Gene3D" id="3.30.2010.10">
    <property type="entry name" value="Metalloproteases ('zincins'), catalytic domain"/>
    <property type="match status" value="1"/>
</dbReference>
<evidence type="ECO:0000256" key="5">
    <source>
        <dbReference type="ARBA" id="ARBA00023049"/>
    </source>
</evidence>
<evidence type="ECO:0000259" key="10">
    <source>
        <dbReference type="Pfam" id="PF01435"/>
    </source>
</evidence>
<dbReference type="GO" id="GO:0006508">
    <property type="term" value="P:proteolysis"/>
    <property type="evidence" value="ECO:0007669"/>
    <property type="project" value="UniProtKB-KW"/>
</dbReference>
<dbReference type="InterPro" id="IPR032456">
    <property type="entry name" value="Peptidase_M48_N"/>
</dbReference>
<evidence type="ECO:0000313" key="13">
    <source>
        <dbReference type="Proteomes" id="UP001339962"/>
    </source>
</evidence>
<keyword evidence="3 8" id="KW-0378">Hydrolase</keyword>
<comment type="similarity">
    <text evidence="8">Belongs to the peptidase M48 family.</text>
</comment>
<evidence type="ECO:0000256" key="9">
    <source>
        <dbReference type="SAM" id="Phobius"/>
    </source>
</evidence>
<dbReference type="PANTHER" id="PTHR10120">
    <property type="entry name" value="CAAX PRENYL PROTEASE 1"/>
    <property type="match status" value="1"/>
</dbReference>
<evidence type="ECO:0000313" key="12">
    <source>
        <dbReference type="EMBL" id="MED5051800.1"/>
    </source>
</evidence>
<proteinExistence type="inferred from homology"/>
<keyword evidence="9" id="KW-1133">Transmembrane helix</keyword>
<keyword evidence="4 7" id="KW-0862">Zinc</keyword>
<feature type="domain" description="CAAX prenyl protease 1 N-terminal" evidence="11">
    <location>
        <begin position="53"/>
        <end position="204"/>
    </location>
</feature>
<sequence>MKKMIYWSVLIYVLYCAGIALYLFWFSDASIPTEWRGTRADPSSFLTSGEQHLSERYSDLKNFLYFASIPYDWFVYLLILLLGISNMLQKWAQRATKAFWVQTALYVFWLSLIITAAALPLELASYHFSRAYGISTQSMSSWLRDEVTDFLISTLLLFFVITVLYGLIRRFEKRWWFFAWLISIPLTIFLMFIQPVVIDPLYNKFYPLKNHALEAEILSLAQQAHIPADHVFEVNMSEKTNALNAYVTGIGSHARIVLWDTTVERLKQEEVLFIMAHEMGHYVMKHIYWGIAGSIVLAFFGLWMVSRLMSWALAKWRKHLRIKAVGELASLPLLLLIMSLLQFSVTPLTNMVSRYEEHAADKYAVELTEDADAGISTFQKLAKAGLSEVYPPYLVKIFRYTHPTIFERIVFLEQQKSENGHK</sequence>
<feature type="active site" description="Proton donor" evidence="6">
    <location>
        <position position="361"/>
    </location>
</feature>
<evidence type="ECO:0000256" key="8">
    <source>
        <dbReference type="RuleBase" id="RU003983"/>
    </source>
</evidence>
<reference evidence="12 13" key="1">
    <citation type="submission" date="2023-03" db="EMBL/GenBank/DDBJ databases">
        <title>Bacillus Genome Sequencing.</title>
        <authorList>
            <person name="Dunlap C."/>
        </authorList>
    </citation>
    <scope>NUCLEOTIDE SEQUENCE [LARGE SCALE GENOMIC DNA]</scope>
    <source>
        <strain evidence="12 13">NRS-38</strain>
    </source>
</reference>
<dbReference type="Pfam" id="PF16491">
    <property type="entry name" value="Peptidase_M48_N"/>
    <property type="match status" value="1"/>
</dbReference>
<feature type="transmembrane region" description="Helical" evidence="9">
    <location>
        <begin position="63"/>
        <end position="84"/>
    </location>
</feature>
<dbReference type="GO" id="GO:0008237">
    <property type="term" value="F:metallopeptidase activity"/>
    <property type="evidence" value="ECO:0007669"/>
    <property type="project" value="UniProtKB-KW"/>
</dbReference>
<gene>
    <name evidence="12" type="ORF">P9850_08015</name>
</gene>
<evidence type="ECO:0000256" key="4">
    <source>
        <dbReference type="ARBA" id="ARBA00022833"/>
    </source>
</evidence>
<protein>
    <submittedName>
        <fullName evidence="12">M48 family metallopeptidase</fullName>
    </submittedName>
</protein>
<dbReference type="AlphaFoldDB" id="A0ABD5IU09"/>
<feature type="transmembrane region" description="Helical" evidence="9">
    <location>
        <begin position="105"/>
        <end position="128"/>
    </location>
</feature>
<comment type="caution">
    <text evidence="12">The sequence shown here is derived from an EMBL/GenBank/DDBJ whole genome shotgun (WGS) entry which is preliminary data.</text>
</comment>
<keyword evidence="9" id="KW-0812">Transmembrane</keyword>
<dbReference type="InterPro" id="IPR001915">
    <property type="entry name" value="Peptidase_M48"/>
</dbReference>